<dbReference type="Proteomes" id="UP000606974">
    <property type="component" value="Unassembled WGS sequence"/>
</dbReference>
<dbReference type="AlphaFoldDB" id="A0A8H7AM24"/>
<evidence type="ECO:0000256" key="2">
    <source>
        <dbReference type="RuleBase" id="RU003682"/>
    </source>
</evidence>
<dbReference type="InterPro" id="IPR005123">
    <property type="entry name" value="Oxoglu/Fe-dep_dioxygenase_dom"/>
</dbReference>
<dbReference type="OrthoDB" id="288590at2759"/>
<comment type="similarity">
    <text evidence="1 2">Belongs to the iron/ascorbate-dependent oxidoreductase family.</text>
</comment>
<keyword evidence="2" id="KW-0408">Iron</keyword>
<dbReference type="PANTHER" id="PTHR47990">
    <property type="entry name" value="2-OXOGLUTARATE (2OG) AND FE(II)-DEPENDENT OXYGENASE SUPERFAMILY PROTEIN-RELATED"/>
    <property type="match status" value="1"/>
</dbReference>
<keyword evidence="5" id="KW-1185">Reference proteome</keyword>
<dbReference type="Gene3D" id="2.60.120.330">
    <property type="entry name" value="B-lactam Antibiotic, Isopenicillin N Synthase, Chain"/>
    <property type="match status" value="1"/>
</dbReference>
<dbReference type="PROSITE" id="PS51471">
    <property type="entry name" value="FE2OG_OXY"/>
    <property type="match status" value="1"/>
</dbReference>
<dbReference type="GO" id="GO:0016491">
    <property type="term" value="F:oxidoreductase activity"/>
    <property type="evidence" value="ECO:0007669"/>
    <property type="project" value="UniProtKB-KW"/>
</dbReference>
<keyword evidence="2" id="KW-0560">Oxidoreductase</keyword>
<keyword evidence="2" id="KW-0479">Metal-binding</keyword>
<evidence type="ECO:0000313" key="4">
    <source>
        <dbReference type="EMBL" id="KAF7509869.1"/>
    </source>
</evidence>
<feature type="domain" description="Fe2OG dioxygenase" evidence="3">
    <location>
        <begin position="182"/>
        <end position="310"/>
    </location>
</feature>
<evidence type="ECO:0000313" key="5">
    <source>
        <dbReference type="Proteomes" id="UP000606974"/>
    </source>
</evidence>
<name>A0A8H7AM24_9EURO</name>
<reference evidence="4" key="1">
    <citation type="submission" date="2020-02" db="EMBL/GenBank/DDBJ databases">
        <authorList>
            <person name="Palmer J.M."/>
        </authorList>
    </citation>
    <scope>NUCLEOTIDE SEQUENCE</scope>
    <source>
        <strain evidence="4">EPUS1.4</strain>
        <tissue evidence="4">Thallus</tissue>
    </source>
</reference>
<evidence type="ECO:0000256" key="1">
    <source>
        <dbReference type="ARBA" id="ARBA00008056"/>
    </source>
</evidence>
<proteinExistence type="inferred from homology"/>
<dbReference type="Pfam" id="PF14226">
    <property type="entry name" value="DIOX_N"/>
    <property type="match status" value="1"/>
</dbReference>
<evidence type="ECO:0000259" key="3">
    <source>
        <dbReference type="PROSITE" id="PS51471"/>
    </source>
</evidence>
<dbReference type="InterPro" id="IPR044861">
    <property type="entry name" value="IPNS-like_FE2OG_OXY"/>
</dbReference>
<dbReference type="Pfam" id="PF03171">
    <property type="entry name" value="2OG-FeII_Oxy"/>
    <property type="match status" value="1"/>
</dbReference>
<sequence length="346" mass="39015">MAQLETLVETLDFATFHSLNSKIKTKFCESLVTSLGKNGFVKLVNHGLPKDIVQEAFQIANDFFHLPMEKKMLSPHPPSDVPHRGFSPMGMENIGKVTNFGVDETYHSKVALKDMKETYDMGYEHDPVYENIWPPIDVMPKFKPFMQKFWEMCYVVQQEIFEAIAIGFHLNPAILADMHLDQVNEMRLTHYPEIKLADLESDGTSQKTRISPHTDFGSITLLFQDAVGGLEAEDQKVKGVFRPVEAGEIDEMILNAGDCMQFWTGNRIPAARHRVHAPPAKQAPGPDGVQVADPNQVLPERFSIAFFTTPDRNASLQPLNPEWYSEKHSVTMTAGEFQLSRSSGTY</sequence>
<protein>
    <recommendedName>
        <fullName evidence="3">Fe2OG dioxygenase domain-containing protein</fullName>
    </recommendedName>
</protein>
<dbReference type="EMBL" id="JAACFV010000036">
    <property type="protein sequence ID" value="KAF7509869.1"/>
    <property type="molecule type" value="Genomic_DNA"/>
</dbReference>
<accession>A0A8H7AM24</accession>
<dbReference type="SUPFAM" id="SSF51197">
    <property type="entry name" value="Clavaminate synthase-like"/>
    <property type="match status" value="1"/>
</dbReference>
<organism evidence="4 5">
    <name type="scientific">Endocarpon pusillum</name>
    <dbReference type="NCBI Taxonomy" id="364733"/>
    <lineage>
        <taxon>Eukaryota</taxon>
        <taxon>Fungi</taxon>
        <taxon>Dikarya</taxon>
        <taxon>Ascomycota</taxon>
        <taxon>Pezizomycotina</taxon>
        <taxon>Eurotiomycetes</taxon>
        <taxon>Chaetothyriomycetidae</taxon>
        <taxon>Verrucariales</taxon>
        <taxon>Verrucariaceae</taxon>
        <taxon>Endocarpon</taxon>
    </lineage>
</organism>
<dbReference type="InterPro" id="IPR027443">
    <property type="entry name" value="IPNS-like_sf"/>
</dbReference>
<dbReference type="GO" id="GO:0044283">
    <property type="term" value="P:small molecule biosynthetic process"/>
    <property type="evidence" value="ECO:0007669"/>
    <property type="project" value="UniProtKB-ARBA"/>
</dbReference>
<dbReference type="InterPro" id="IPR026992">
    <property type="entry name" value="DIOX_N"/>
</dbReference>
<comment type="caution">
    <text evidence="4">The sequence shown here is derived from an EMBL/GenBank/DDBJ whole genome shotgun (WGS) entry which is preliminary data.</text>
</comment>
<gene>
    <name evidence="4" type="ORF">GJ744_007380</name>
</gene>
<dbReference type="InterPro" id="IPR050231">
    <property type="entry name" value="Iron_ascorbate_oxido_reductase"/>
</dbReference>
<dbReference type="GO" id="GO:0046872">
    <property type="term" value="F:metal ion binding"/>
    <property type="evidence" value="ECO:0007669"/>
    <property type="project" value="UniProtKB-KW"/>
</dbReference>